<evidence type="ECO:0000313" key="2">
    <source>
        <dbReference type="EMBL" id="MCR8631264.1"/>
    </source>
</evidence>
<reference evidence="2 3" key="1">
    <citation type="submission" date="2022-08" db="EMBL/GenBank/DDBJ databases">
        <title>Paenibacillus endoradicis sp. nov., Paenibacillus radicibacter sp. nov and Paenibacillus pararadicis sp. nov., three cold-adapted plant growth-promoting bacteria isolated from root of Larix gmelinii in Great Khingan.</title>
        <authorList>
            <person name="Xue H."/>
        </authorList>
    </citation>
    <scope>NUCLEOTIDE SEQUENCE [LARGE SCALE GENOMIC DNA]</scope>
    <source>
        <strain evidence="2 3">N5-1-1-5</strain>
    </source>
</reference>
<evidence type="ECO:0000256" key="1">
    <source>
        <dbReference type="SAM" id="SignalP"/>
    </source>
</evidence>
<dbReference type="PROSITE" id="PS51257">
    <property type="entry name" value="PROKAR_LIPOPROTEIN"/>
    <property type="match status" value="1"/>
</dbReference>
<feature type="chain" id="PRO_5047332770" evidence="1">
    <location>
        <begin position="20"/>
        <end position="246"/>
    </location>
</feature>
<keyword evidence="1" id="KW-0732">Signal</keyword>
<name>A0ABT1YDK4_9BACL</name>
<feature type="signal peptide" evidence="1">
    <location>
        <begin position="1"/>
        <end position="19"/>
    </location>
</feature>
<gene>
    <name evidence="2" type="ORF">NV381_08630</name>
</gene>
<keyword evidence="3" id="KW-1185">Reference proteome</keyword>
<dbReference type="Proteomes" id="UP001300012">
    <property type="component" value="Unassembled WGS sequence"/>
</dbReference>
<organism evidence="2 3">
    <name type="scientific">Paenibacillus radicis</name>
    <name type="common">ex Xue et al. 2023</name>
    <dbReference type="NCBI Taxonomy" id="2972489"/>
    <lineage>
        <taxon>Bacteria</taxon>
        <taxon>Bacillati</taxon>
        <taxon>Bacillota</taxon>
        <taxon>Bacilli</taxon>
        <taxon>Bacillales</taxon>
        <taxon>Paenibacillaceae</taxon>
        <taxon>Paenibacillus</taxon>
    </lineage>
</organism>
<dbReference type="RefSeq" id="WP_258212866.1">
    <property type="nucleotide sequence ID" value="NZ_JANQBD010000005.1"/>
</dbReference>
<sequence>MKRLLSLIVTAMMIFTLMACSTVPANVEKLANQPASNTSKTQSNGKKVLFVGKDSGGDALVIKRLKEKHGMEVTVIADKELKTESANGHVLIFVSESVNSGKIGDKFVKTPIPVIYAEPQSTSDTGMTDVDSFGAFVGANTVKTIQIKDSKHPLAAGLSGAVDVYKENGKMGFAIPGKEAIVIATVPKEDQKATIFAYEKGVKNVKGDPVAARELYFYMFNGEEINQSDDGWKLFDAAVQWTTGKN</sequence>
<protein>
    <submittedName>
        <fullName evidence="2">Uncharacterized protein</fullName>
    </submittedName>
</protein>
<dbReference type="EMBL" id="JANQBD010000005">
    <property type="protein sequence ID" value="MCR8631264.1"/>
    <property type="molecule type" value="Genomic_DNA"/>
</dbReference>
<proteinExistence type="predicted"/>
<accession>A0ABT1YDK4</accession>
<evidence type="ECO:0000313" key="3">
    <source>
        <dbReference type="Proteomes" id="UP001300012"/>
    </source>
</evidence>
<comment type="caution">
    <text evidence="2">The sequence shown here is derived from an EMBL/GenBank/DDBJ whole genome shotgun (WGS) entry which is preliminary data.</text>
</comment>